<dbReference type="PANTHER" id="PTHR43671:SF98">
    <property type="entry name" value="SERINE_THREONINE-PROTEIN KINASE NEK11"/>
    <property type="match status" value="1"/>
</dbReference>
<sequence>MTKISSIPKEESLFITTDVLENETLRTHLNDLEAEKSPLKEDYLTLMTLELFEAVDFLHREGIILGNLDPTTIFLTHDRHIRISQYYCHFLDLPFTPNNSFAAPEILTGDKPSKASDMYSLGLIIVLLLQSAVPNRMESLDPHTIPPYFGGTCREMLERMISPDPTQRPNTEDAWDEFYWHFEATALSGLFDPNNCVNCSRLITEAPTPETYFTDHPIPSFADVQKAMEPFLQSYYRFAFCADAMCVRDGRLFVFGNRSSVYPFKLIYLNDPAPKATSQLIQEMVNNYYHMQKFLLSQNLPLFCPSVEDLVCQGSSNIVYTSVSIAHHIASAKIATNVTHDQVMDHLTVLIRILLYPEQDPQYVILSEGEEFIQPMWGEFIERILRKQLKLDSLPDEVILTNGNTFVPVTSPRPSVSPLHLRELLQHGSQRTLHPHIISHTLHFNLSSTPCFVPYVSREIIPALAKRIEEDPDIDNTFRADLIALFLEFMNHNRLFLNELDQLPQTFLASIFECPPLNMDWYPVMFYNIFATLFGSSWIVAQFQTNLPKLLVRCFEKAPENQLNSCLSLLYYIIIDQERITVPEQEGENPEDLVHMSHKDYEAWQQLGLITVFLDRFDSVRHPLAKMQLAILTATLQLGIRSQQMRILSYLEWLVDNSVYYSHRAAFLLSHHYRLDVQTEMLTFIHSPTHNRCIKLGGMFHHASKQCAARVLSEHLEAITNLTIENKIDLPLRKLIWALVERIIGTRDEKSPRDTIDLLGKWLFSEIQNSFCAEDPMLFSLFGSIVSNGGANYLLSHTRGNLGKWIAAGLNSKNYQTKHNCTDSIYNIGAGHYISGTRDSPTLDFTLFLDEHIVPALFMEIRKRRSRASTVSSIRGLFSCYKSVLVPDSPFFSFLLETIPSLLTFPSTEMRGFVWGFECLRVMPGNAWISATSGWLSFFNALLVKYGQNKHLPLAKALQGQLNQVSTSPNSDVRRLGDNFLTVDSSGLVAKGNVCLEIAEHMVFSYRRIF</sequence>
<evidence type="ECO:0000256" key="4">
    <source>
        <dbReference type="ARBA" id="ARBA00022741"/>
    </source>
</evidence>
<gene>
    <name evidence="10" type="ORF">BLNAU_2563</name>
</gene>
<evidence type="ECO:0000313" key="10">
    <source>
        <dbReference type="EMBL" id="KAK2962320.1"/>
    </source>
</evidence>
<dbReference type="InterPro" id="IPR050660">
    <property type="entry name" value="NEK_Ser/Thr_kinase"/>
</dbReference>
<comment type="catalytic activity">
    <reaction evidence="8">
        <text>L-seryl-[protein] + ATP = O-phospho-L-seryl-[protein] + ADP + H(+)</text>
        <dbReference type="Rhea" id="RHEA:17989"/>
        <dbReference type="Rhea" id="RHEA-COMP:9863"/>
        <dbReference type="Rhea" id="RHEA-COMP:11604"/>
        <dbReference type="ChEBI" id="CHEBI:15378"/>
        <dbReference type="ChEBI" id="CHEBI:29999"/>
        <dbReference type="ChEBI" id="CHEBI:30616"/>
        <dbReference type="ChEBI" id="CHEBI:83421"/>
        <dbReference type="ChEBI" id="CHEBI:456216"/>
        <dbReference type="EC" id="2.7.11.1"/>
    </reaction>
</comment>
<feature type="domain" description="Protein kinase" evidence="9">
    <location>
        <begin position="1"/>
        <end position="179"/>
    </location>
</feature>
<organism evidence="10 11">
    <name type="scientific">Blattamonas nauphoetae</name>
    <dbReference type="NCBI Taxonomy" id="2049346"/>
    <lineage>
        <taxon>Eukaryota</taxon>
        <taxon>Metamonada</taxon>
        <taxon>Preaxostyla</taxon>
        <taxon>Oxymonadida</taxon>
        <taxon>Blattamonas</taxon>
    </lineage>
</organism>
<comment type="caution">
    <text evidence="10">The sequence shown here is derived from an EMBL/GenBank/DDBJ whole genome shotgun (WGS) entry which is preliminary data.</text>
</comment>
<evidence type="ECO:0000313" key="11">
    <source>
        <dbReference type="Proteomes" id="UP001281761"/>
    </source>
</evidence>
<proteinExistence type="predicted"/>
<reference evidence="10 11" key="1">
    <citation type="journal article" date="2022" name="bioRxiv">
        <title>Genomics of Preaxostyla Flagellates Illuminates Evolutionary Transitions and the Path Towards Mitochondrial Loss.</title>
        <authorList>
            <person name="Novak L.V.F."/>
            <person name="Treitli S.C."/>
            <person name="Pyrih J."/>
            <person name="Halakuc P."/>
            <person name="Pipaliya S.V."/>
            <person name="Vacek V."/>
            <person name="Brzon O."/>
            <person name="Soukal P."/>
            <person name="Eme L."/>
            <person name="Dacks J.B."/>
            <person name="Karnkowska A."/>
            <person name="Elias M."/>
            <person name="Hampl V."/>
        </authorList>
    </citation>
    <scope>NUCLEOTIDE SEQUENCE [LARGE SCALE GENOMIC DNA]</scope>
    <source>
        <strain evidence="10">NAU3</strain>
        <tissue evidence="10">Gut</tissue>
    </source>
</reference>
<comment type="catalytic activity">
    <reaction evidence="7">
        <text>L-threonyl-[protein] + ATP = O-phospho-L-threonyl-[protein] + ADP + H(+)</text>
        <dbReference type="Rhea" id="RHEA:46608"/>
        <dbReference type="Rhea" id="RHEA-COMP:11060"/>
        <dbReference type="Rhea" id="RHEA-COMP:11605"/>
        <dbReference type="ChEBI" id="CHEBI:15378"/>
        <dbReference type="ChEBI" id="CHEBI:30013"/>
        <dbReference type="ChEBI" id="CHEBI:30616"/>
        <dbReference type="ChEBI" id="CHEBI:61977"/>
        <dbReference type="ChEBI" id="CHEBI:456216"/>
        <dbReference type="EC" id="2.7.11.1"/>
    </reaction>
</comment>
<dbReference type="InterPro" id="IPR011009">
    <property type="entry name" value="Kinase-like_dom_sf"/>
</dbReference>
<evidence type="ECO:0000256" key="1">
    <source>
        <dbReference type="ARBA" id="ARBA00012513"/>
    </source>
</evidence>
<evidence type="ECO:0000256" key="6">
    <source>
        <dbReference type="ARBA" id="ARBA00022840"/>
    </source>
</evidence>
<evidence type="ECO:0000259" key="9">
    <source>
        <dbReference type="PROSITE" id="PS50011"/>
    </source>
</evidence>
<accession>A0ABQ9YEX6</accession>
<keyword evidence="3" id="KW-0808">Transferase</keyword>
<name>A0ABQ9YEX6_9EUKA</name>
<evidence type="ECO:0000256" key="8">
    <source>
        <dbReference type="ARBA" id="ARBA00048679"/>
    </source>
</evidence>
<dbReference type="Gene3D" id="1.10.510.10">
    <property type="entry name" value="Transferase(Phosphotransferase) domain 1"/>
    <property type="match status" value="1"/>
</dbReference>
<keyword evidence="5" id="KW-0418">Kinase</keyword>
<dbReference type="EMBL" id="JARBJD010000011">
    <property type="protein sequence ID" value="KAK2962320.1"/>
    <property type="molecule type" value="Genomic_DNA"/>
</dbReference>
<dbReference type="InterPro" id="IPR000719">
    <property type="entry name" value="Prot_kinase_dom"/>
</dbReference>
<dbReference type="PROSITE" id="PS50011">
    <property type="entry name" value="PROTEIN_KINASE_DOM"/>
    <property type="match status" value="1"/>
</dbReference>
<dbReference type="SUPFAM" id="SSF56112">
    <property type="entry name" value="Protein kinase-like (PK-like)"/>
    <property type="match status" value="1"/>
</dbReference>
<dbReference type="Pfam" id="PF00069">
    <property type="entry name" value="Pkinase"/>
    <property type="match status" value="1"/>
</dbReference>
<dbReference type="Proteomes" id="UP001281761">
    <property type="component" value="Unassembled WGS sequence"/>
</dbReference>
<keyword evidence="2" id="KW-0723">Serine/threonine-protein kinase</keyword>
<keyword evidence="4" id="KW-0547">Nucleotide-binding</keyword>
<keyword evidence="6" id="KW-0067">ATP-binding</keyword>
<evidence type="ECO:0000256" key="3">
    <source>
        <dbReference type="ARBA" id="ARBA00022679"/>
    </source>
</evidence>
<evidence type="ECO:0000256" key="7">
    <source>
        <dbReference type="ARBA" id="ARBA00047899"/>
    </source>
</evidence>
<dbReference type="SMART" id="SM00220">
    <property type="entry name" value="S_TKc"/>
    <property type="match status" value="1"/>
</dbReference>
<evidence type="ECO:0000256" key="2">
    <source>
        <dbReference type="ARBA" id="ARBA00022527"/>
    </source>
</evidence>
<dbReference type="PANTHER" id="PTHR43671">
    <property type="entry name" value="SERINE/THREONINE-PROTEIN KINASE NEK"/>
    <property type="match status" value="1"/>
</dbReference>
<evidence type="ECO:0000256" key="5">
    <source>
        <dbReference type="ARBA" id="ARBA00022777"/>
    </source>
</evidence>
<dbReference type="EC" id="2.7.11.1" evidence="1"/>
<protein>
    <recommendedName>
        <fullName evidence="1">non-specific serine/threonine protein kinase</fullName>
        <ecNumber evidence="1">2.7.11.1</ecNumber>
    </recommendedName>
</protein>
<keyword evidence="11" id="KW-1185">Reference proteome</keyword>